<proteinExistence type="predicted"/>
<dbReference type="EMBL" id="CDRZ01000039">
    <property type="protein sequence ID" value="CEO87904.1"/>
    <property type="molecule type" value="Genomic_DNA"/>
</dbReference>
<gene>
    <name evidence="2" type="ORF">SSCH_1330024</name>
</gene>
<organism evidence="2 3">
    <name type="scientific">Syntrophaceticus schinkii</name>
    <dbReference type="NCBI Taxonomy" id="499207"/>
    <lineage>
        <taxon>Bacteria</taxon>
        <taxon>Bacillati</taxon>
        <taxon>Bacillota</taxon>
        <taxon>Clostridia</taxon>
        <taxon>Thermoanaerobacterales</taxon>
        <taxon>Thermoanaerobacterales Family III. Incertae Sedis</taxon>
        <taxon>Syntrophaceticus</taxon>
    </lineage>
</organism>
<feature type="transmembrane region" description="Helical" evidence="1">
    <location>
        <begin position="12"/>
        <end position="30"/>
    </location>
</feature>
<evidence type="ECO:0000313" key="3">
    <source>
        <dbReference type="Proteomes" id="UP000046155"/>
    </source>
</evidence>
<accession>A0A0B7MBL8</accession>
<evidence type="ECO:0000256" key="1">
    <source>
        <dbReference type="SAM" id="Phobius"/>
    </source>
</evidence>
<name>A0A0B7MBL8_9FIRM</name>
<protein>
    <submittedName>
        <fullName evidence="2">Uncharacterized protein</fullName>
    </submittedName>
</protein>
<dbReference type="OrthoDB" id="2974771at2"/>
<keyword evidence="1" id="KW-0472">Membrane</keyword>
<keyword evidence="1" id="KW-0812">Transmembrane</keyword>
<reference evidence="3" key="1">
    <citation type="submission" date="2015-01" db="EMBL/GenBank/DDBJ databases">
        <authorList>
            <person name="Manzoor Shahid"/>
            <person name="Zubair Saima"/>
        </authorList>
    </citation>
    <scope>NUCLEOTIDE SEQUENCE [LARGE SCALE GENOMIC DNA]</scope>
    <source>
        <strain evidence="3">Sp3</strain>
    </source>
</reference>
<keyword evidence="3" id="KW-1185">Reference proteome</keyword>
<dbReference type="RefSeq" id="WP_044664181.1">
    <property type="nucleotide sequence ID" value="NZ_CDRZ01000039.1"/>
</dbReference>
<dbReference type="Proteomes" id="UP000046155">
    <property type="component" value="Unassembled WGS sequence"/>
</dbReference>
<keyword evidence="1" id="KW-1133">Transmembrane helix</keyword>
<sequence length="208" mass="24361">MIEDKMFKKPLLFFLIFLLSISLFVNYQYYKVCQEKEKQFSIFLNDFYSEVDRSILLLDTLIQEEPADDRLNSALIGLTHHLKILDHMLSRTPHYMDGINGGPNDIGVTASIINSGTNYRGHNIPPFRNEGILSQNELAFLKAFEAYMKNIHDRLTEETDKFRSNRDINKYEFNKIISDTVMKDIYYPFFLDEYINCGSEWGNVQLSK</sequence>
<evidence type="ECO:0000313" key="2">
    <source>
        <dbReference type="EMBL" id="CEO87904.1"/>
    </source>
</evidence>
<dbReference type="AlphaFoldDB" id="A0A0B7MBL8"/>